<feature type="compositionally biased region" description="Acidic residues" evidence="1">
    <location>
        <begin position="157"/>
        <end position="166"/>
    </location>
</feature>
<feature type="compositionally biased region" description="Low complexity" evidence="1">
    <location>
        <begin position="168"/>
        <end position="179"/>
    </location>
</feature>
<evidence type="ECO:0000313" key="3">
    <source>
        <dbReference type="EMBL" id="CAG6393852.1"/>
    </source>
</evidence>
<evidence type="ECO:0000256" key="2">
    <source>
        <dbReference type="SAM" id="Phobius"/>
    </source>
</evidence>
<feature type="transmembrane region" description="Helical" evidence="2">
    <location>
        <begin position="215"/>
        <end position="243"/>
    </location>
</feature>
<keyword evidence="4" id="KW-1185">Reference proteome</keyword>
<accession>A0A9W4DTU0</accession>
<feature type="transmembrane region" description="Helical" evidence="2">
    <location>
        <begin position="296"/>
        <end position="314"/>
    </location>
</feature>
<gene>
    <name evidence="3" type="ORF">SCOCK_220106</name>
</gene>
<feature type="region of interest" description="Disordered" evidence="1">
    <location>
        <begin position="58"/>
        <end position="190"/>
    </location>
</feature>
<organism evidence="3 4">
    <name type="scientific">Actinacidiphila cocklensis</name>
    <dbReference type="NCBI Taxonomy" id="887465"/>
    <lineage>
        <taxon>Bacteria</taxon>
        <taxon>Bacillati</taxon>
        <taxon>Actinomycetota</taxon>
        <taxon>Actinomycetes</taxon>
        <taxon>Kitasatosporales</taxon>
        <taxon>Streptomycetaceae</taxon>
        <taxon>Actinacidiphila</taxon>
    </lineage>
</organism>
<name>A0A9W4DTU0_9ACTN</name>
<proteinExistence type="predicted"/>
<reference evidence="3" key="1">
    <citation type="submission" date="2021-05" db="EMBL/GenBank/DDBJ databases">
        <authorList>
            <person name="Arsene-Ploetze F."/>
        </authorList>
    </citation>
    <scope>NUCLEOTIDE SEQUENCE</scope>
    <source>
        <strain evidence="3">DSM 42138</strain>
    </source>
</reference>
<evidence type="ECO:0000313" key="4">
    <source>
        <dbReference type="Proteomes" id="UP001152519"/>
    </source>
</evidence>
<feature type="transmembrane region" description="Helical" evidence="2">
    <location>
        <begin position="255"/>
        <end position="273"/>
    </location>
</feature>
<sequence>MGVESDRLVFDYLSRVGDLAQTAMPAAQRMQLVAQLRNDIDRERRGADSEAAVRRILGRIGSPDDVVEAAAGQGGSRPEAAQPEEPPPGSYGPYAKGPGPQVPRAARVPRPGKGQDADGAGDSGDGGREWWQGGGRPRAGDELAGLPGMTGGVFISFDDEELDPEDLPPGAKAGAAPPVEEAEAEEAVEPAARRRRLLRRRPRTEGRRRNWGSPVLLLAAALLVVGAAIGSLIPLGLGWLAAYLSRRLSRPQAKFAVLFIPGAFAAGMLVWIWGRDVGKWGAPIAQGQMGQAFQDAYPSTIRMAAVGTALYVLWRNRRSG</sequence>
<dbReference type="RefSeq" id="WP_251489798.1">
    <property type="nucleotide sequence ID" value="NZ_CAJSLV010000051.1"/>
</dbReference>
<comment type="caution">
    <text evidence="3">The sequence shown here is derived from an EMBL/GenBank/DDBJ whole genome shotgun (WGS) entry which is preliminary data.</text>
</comment>
<protein>
    <submittedName>
        <fullName evidence="3">Uncharacterized protein</fullName>
    </submittedName>
</protein>
<dbReference type="Proteomes" id="UP001152519">
    <property type="component" value="Unassembled WGS sequence"/>
</dbReference>
<keyword evidence="2" id="KW-0812">Transmembrane</keyword>
<dbReference type="EMBL" id="CAJSLV010000051">
    <property type="protein sequence ID" value="CAG6393852.1"/>
    <property type="molecule type" value="Genomic_DNA"/>
</dbReference>
<dbReference type="AlphaFoldDB" id="A0A9W4DTU0"/>
<feature type="compositionally biased region" description="Low complexity" evidence="1">
    <location>
        <begin position="91"/>
        <end position="120"/>
    </location>
</feature>
<keyword evidence="2" id="KW-1133">Transmembrane helix</keyword>
<keyword evidence="2" id="KW-0472">Membrane</keyword>
<evidence type="ECO:0000256" key="1">
    <source>
        <dbReference type="SAM" id="MobiDB-lite"/>
    </source>
</evidence>